<reference evidence="1 2" key="1">
    <citation type="submission" date="2014-01" db="EMBL/GenBank/DDBJ databases">
        <title>Genome sequence determination for a cystic fibrosis isolate, Inquilinus limosus.</title>
        <authorList>
            <person name="Pino M."/>
            <person name="Di Conza J."/>
            <person name="Gutkind G."/>
        </authorList>
    </citation>
    <scope>NUCLEOTIDE SEQUENCE [LARGE SCALE GENOMIC DNA]</scope>
    <source>
        <strain evidence="1 2">MP06</strain>
    </source>
</reference>
<dbReference type="RefSeq" id="WP_034846562.1">
    <property type="nucleotide sequence ID" value="NZ_JANX01000585.1"/>
</dbReference>
<comment type="caution">
    <text evidence="1">The sequence shown here is derived from an EMBL/GenBank/DDBJ whole genome shotgun (WGS) entry which is preliminary data.</text>
</comment>
<gene>
    <name evidence="1" type="ORF">P409_28895</name>
</gene>
<dbReference type="SUPFAM" id="SSF89796">
    <property type="entry name" value="CoA-transferase family III (CaiB/BaiF)"/>
    <property type="match status" value="1"/>
</dbReference>
<evidence type="ECO:0008006" key="3">
    <source>
        <dbReference type="Google" id="ProtNLM"/>
    </source>
</evidence>
<dbReference type="InterPro" id="IPR023606">
    <property type="entry name" value="CoA-Trfase_III_dom_1_sf"/>
</dbReference>
<accession>A0A0A0CZE5</accession>
<organism evidence="1 2">
    <name type="scientific">Inquilinus limosus MP06</name>
    <dbReference type="NCBI Taxonomy" id="1398085"/>
    <lineage>
        <taxon>Bacteria</taxon>
        <taxon>Pseudomonadati</taxon>
        <taxon>Pseudomonadota</taxon>
        <taxon>Alphaproteobacteria</taxon>
        <taxon>Rhodospirillales</taxon>
        <taxon>Rhodospirillaceae</taxon>
        <taxon>Inquilinus</taxon>
    </lineage>
</organism>
<feature type="non-terminal residue" evidence="1">
    <location>
        <position position="1"/>
    </location>
</feature>
<evidence type="ECO:0000313" key="1">
    <source>
        <dbReference type="EMBL" id="KGM31149.1"/>
    </source>
</evidence>
<dbReference type="AlphaFoldDB" id="A0A0A0CZE5"/>
<dbReference type="EMBL" id="JANX01000585">
    <property type="protein sequence ID" value="KGM31149.1"/>
    <property type="molecule type" value="Genomic_DNA"/>
</dbReference>
<evidence type="ECO:0000313" key="2">
    <source>
        <dbReference type="Proteomes" id="UP000029995"/>
    </source>
</evidence>
<protein>
    <recommendedName>
        <fullName evidence="3">CoA transferase</fullName>
    </recommendedName>
</protein>
<dbReference type="Gene3D" id="3.40.50.10540">
    <property type="entry name" value="Crotonobetainyl-coa:carnitine coa-transferase, domain 1"/>
    <property type="match status" value="1"/>
</dbReference>
<name>A0A0A0CZE5_9PROT</name>
<sequence>SIAAAPVLGGRDLAEHEGRLWAMAMTHAADGAWLKGFPFQLDEAPLSVRRDAPGVGADTARVLIEIAGYSAAEVAALAADGVVEVAAGAGDA</sequence>
<proteinExistence type="predicted"/>
<dbReference type="Proteomes" id="UP000029995">
    <property type="component" value="Unassembled WGS sequence"/>
</dbReference>